<gene>
    <name evidence="1" type="ORF">RCOM_1119420</name>
</gene>
<organism evidence="1 2">
    <name type="scientific">Ricinus communis</name>
    <name type="common">Castor bean</name>
    <dbReference type="NCBI Taxonomy" id="3988"/>
    <lineage>
        <taxon>Eukaryota</taxon>
        <taxon>Viridiplantae</taxon>
        <taxon>Streptophyta</taxon>
        <taxon>Embryophyta</taxon>
        <taxon>Tracheophyta</taxon>
        <taxon>Spermatophyta</taxon>
        <taxon>Magnoliopsida</taxon>
        <taxon>eudicotyledons</taxon>
        <taxon>Gunneridae</taxon>
        <taxon>Pentapetalae</taxon>
        <taxon>rosids</taxon>
        <taxon>fabids</taxon>
        <taxon>Malpighiales</taxon>
        <taxon>Euphorbiaceae</taxon>
        <taxon>Acalyphoideae</taxon>
        <taxon>Acalypheae</taxon>
        <taxon>Ricinus</taxon>
    </lineage>
</organism>
<dbReference type="OrthoDB" id="1911782at2759"/>
<dbReference type="Proteomes" id="UP000008311">
    <property type="component" value="Unassembled WGS sequence"/>
</dbReference>
<accession>B9SH70</accession>
<dbReference type="eggNOG" id="ENOG502QPPK">
    <property type="taxonomic scope" value="Eukaryota"/>
</dbReference>
<dbReference type="PANTHER" id="PTHR36017:SF1">
    <property type="entry name" value="EMBRYO DEFECTIVE 1381"/>
    <property type="match status" value="1"/>
</dbReference>
<dbReference type="PANTHER" id="PTHR36017">
    <property type="entry name" value="EMBRYO DEFECTIVE 1381"/>
    <property type="match status" value="1"/>
</dbReference>
<evidence type="ECO:0000313" key="1">
    <source>
        <dbReference type="EMBL" id="EEF37072.1"/>
    </source>
</evidence>
<dbReference type="OMA" id="LHMVPDY"/>
<dbReference type="AlphaFoldDB" id="B9SH70"/>
<sequence length="569" mass="65149">MVNKAWKIIPRPLLETILNNHAQHHRVPQPLILHGPRGSGKTTLILERLLRDWNKGPHITGYVDFAQSVEDHHPQHNSSFPWASWSTCESPTLSNCKIQLENCLESMAHKGIRLGAITSNQIFSTLNKWHHLDTALRRMVVESGNKITSRSRKGISDKVSGSVLWERAVFALSVRSNAKEIDEILELDEKGKNLSLEEASYFRDAIVALRLAKEVIEMQHGWRGNAIAHLNRSGGFSRSLANSCTDWPCLLLELLSQAAEIDYFQPKLVINNIEVLKNAILTDDSIVSGSMYHDSLIWRIIALGANERCLPVMLVTSDSYYSYRAYMDFGFPDIFISRETFGWTPQEAKMHMVTDYFSHSEWMVIVEVLGPNPRHLFELYALKQSNYCQKVLDDKGSSFEDIIDAYLAYLQVSVVNPAMDKALAILQKFADDARNGKVPKDRLRFGAPWRHPPKRDDPALCSRWAKLQLMDFVQSLVNTDFGVNYLADCSLEIFDDPCTPALLEVGLLYAQRDPSFIRPVSRGIQRCLLRWFVQEKMCMNSWDLLQLLWQRIIRGRSYRHLMLEVGYNK</sequence>
<dbReference type="KEGG" id="rcu:8282564"/>
<evidence type="ECO:0000313" key="2">
    <source>
        <dbReference type="Proteomes" id="UP000008311"/>
    </source>
</evidence>
<reference evidence="2" key="1">
    <citation type="journal article" date="2010" name="Nat. Biotechnol.">
        <title>Draft genome sequence of the oilseed species Ricinus communis.</title>
        <authorList>
            <person name="Chan A.P."/>
            <person name="Crabtree J."/>
            <person name="Zhao Q."/>
            <person name="Lorenzi H."/>
            <person name="Orvis J."/>
            <person name="Puiu D."/>
            <person name="Melake-Berhan A."/>
            <person name="Jones K.M."/>
            <person name="Redman J."/>
            <person name="Chen G."/>
            <person name="Cahoon E.B."/>
            <person name="Gedil M."/>
            <person name="Stanke M."/>
            <person name="Haas B.J."/>
            <person name="Wortman J.R."/>
            <person name="Fraser-Liggett C.M."/>
            <person name="Ravel J."/>
            <person name="Rabinowicz P.D."/>
        </authorList>
    </citation>
    <scope>NUCLEOTIDE SEQUENCE [LARGE SCALE GENOMIC DNA]</scope>
    <source>
        <strain evidence="2">cv. Hale</strain>
    </source>
</reference>
<protein>
    <submittedName>
        <fullName evidence="1">Uncharacterized protein</fullName>
    </submittedName>
</protein>
<dbReference type="STRING" id="3988.B9SH70"/>
<name>B9SH70_RICCO</name>
<proteinExistence type="predicted"/>
<dbReference type="FunCoup" id="B9SH70">
    <property type="interactions" value="1402"/>
</dbReference>
<dbReference type="EMBL" id="EQ973960">
    <property type="protein sequence ID" value="EEF37072.1"/>
    <property type="molecule type" value="Genomic_DNA"/>
</dbReference>
<dbReference type="InParanoid" id="B9SH70"/>
<keyword evidence="2" id="KW-1185">Reference proteome</keyword>